<dbReference type="Pfam" id="PF04326">
    <property type="entry name" value="SLFN_AlbA_2"/>
    <property type="match status" value="1"/>
</dbReference>
<dbReference type="Proteomes" id="UP000035722">
    <property type="component" value="Unassembled WGS sequence"/>
</dbReference>
<dbReference type="InterPro" id="IPR007421">
    <property type="entry name" value="Schlafen_AlbA_2_dom"/>
</dbReference>
<proteinExistence type="predicted"/>
<evidence type="ECO:0000313" key="3">
    <source>
        <dbReference type="Proteomes" id="UP000035722"/>
    </source>
</evidence>
<reference evidence="3" key="1">
    <citation type="journal article" date="2014" name="Genome Announc.">
        <title>Genome Sequence of Arthrobacter siccitolerans 4J27, a Xeroprotectant-Producing Desiccation-Tolerant Microorganism.</title>
        <authorList>
            <person name="Manzanera M."/>
            <person name="Santa-Cruz-Calvo L."/>
            <person name="Vilchez J.I."/>
            <person name="Garcia-Fontana C."/>
            <person name="Silva-Castro G.A."/>
            <person name="Calvo C."/>
            <person name="Gonzalez-Lopez J."/>
        </authorList>
    </citation>
    <scope>NUCLEOTIDE SEQUENCE [LARGE SCALE GENOMIC DNA]</scope>
    <source>
        <strain evidence="3">4J27</strain>
    </source>
</reference>
<name>A0A024H3A5_9MICC</name>
<dbReference type="AlphaFoldDB" id="A0A024H3A5"/>
<evidence type="ECO:0000259" key="1">
    <source>
        <dbReference type="Pfam" id="PF04326"/>
    </source>
</evidence>
<dbReference type="EMBL" id="CAQI01000044">
    <property type="protein sequence ID" value="CCQ46362.1"/>
    <property type="molecule type" value="Genomic_DNA"/>
</dbReference>
<dbReference type="OrthoDB" id="4481501at2"/>
<dbReference type="Gene3D" id="3.30.950.30">
    <property type="entry name" value="Schlafen, AAA domain"/>
    <property type="match status" value="1"/>
</dbReference>
<keyword evidence="3" id="KW-1185">Reference proteome</keyword>
<organism evidence="2 3">
    <name type="scientific">Pseudarthrobacter siccitolerans</name>
    <dbReference type="NCBI Taxonomy" id="861266"/>
    <lineage>
        <taxon>Bacteria</taxon>
        <taxon>Bacillati</taxon>
        <taxon>Actinomycetota</taxon>
        <taxon>Actinomycetes</taxon>
        <taxon>Micrococcales</taxon>
        <taxon>Micrococcaceae</taxon>
        <taxon>Pseudarthrobacter</taxon>
    </lineage>
</organism>
<gene>
    <name evidence="2" type="ORF">ARTSIC4J27_2325</name>
</gene>
<protein>
    <recommendedName>
        <fullName evidence="1">Schlafen AlbA-2 domain-containing protein</fullName>
    </recommendedName>
</protein>
<comment type="caution">
    <text evidence="2">The sequence shown here is derived from an EMBL/GenBank/DDBJ whole genome shotgun (WGS) entry which is preliminary data.</text>
</comment>
<sequence length="425" mass="46416">MLNDDELAALIEVGTESRSIEFKGPGSTSSSEFVAVVARACIALANQRDGGHLVIGVVDKDPGGAQGGLDETQLAEWLSYDIVVAKVNAYADPPLQLQLAERHLPSGASVVVIEVAEFAEIPILSAKEFSGKIVRGQLYTRSMAKPESSASNTQNELREVLAIATEKQLQTFLRTARHAGLAVEAIGQNDVDQFMAERAAFLQESVASGVAGLPQISVATRPEVYHAERLSYEGLPGLVGSNAVRFRGWPFPFVQSVVFGDRWVGEAQTSMHPEAWGIYQSGQFVDIRPFPNGYGPDWDGYADTGSEGSYLPVWFPVMFILEAMAFAARLQKATTSTEPLVVEFAVEGAQGWELVVADPRRSGFHGRYRMGGHRWERRIVLAPDFIEDDIKNAAAEVSRDLLLRFGWTGVTTDLIRGMQDEVLRS</sequence>
<dbReference type="InterPro" id="IPR038461">
    <property type="entry name" value="Schlafen_AlbA_2_dom_sf"/>
</dbReference>
<evidence type="ECO:0000313" key="2">
    <source>
        <dbReference type="EMBL" id="CCQ46362.1"/>
    </source>
</evidence>
<feature type="domain" description="Schlafen AlbA-2" evidence="1">
    <location>
        <begin position="16"/>
        <end position="141"/>
    </location>
</feature>
<accession>A0A024H3A5</accession>
<dbReference type="RefSeq" id="WP_050055289.1">
    <property type="nucleotide sequence ID" value="NZ_CAQI01000044.1"/>
</dbReference>